<dbReference type="Proteomes" id="UP000231464">
    <property type="component" value="Unassembled WGS sequence"/>
</dbReference>
<evidence type="ECO:0000313" key="4">
    <source>
        <dbReference type="Proteomes" id="UP000231464"/>
    </source>
</evidence>
<dbReference type="EMBL" id="PFBP01000059">
    <property type="protein sequence ID" value="PIT89504.1"/>
    <property type="molecule type" value="Genomic_DNA"/>
</dbReference>
<keyword evidence="2" id="KW-0812">Transmembrane</keyword>
<gene>
    <name evidence="3" type="ORF">COU23_03615</name>
</gene>
<keyword evidence="2" id="KW-1133">Transmembrane helix</keyword>
<comment type="caution">
    <text evidence="3">The sequence shown here is derived from an EMBL/GenBank/DDBJ whole genome shotgun (WGS) entry which is preliminary data.</text>
</comment>
<accession>A0A2M6W9S8</accession>
<organism evidence="3 4">
    <name type="scientific">Candidatus Kuenenbacteria bacterium CG10_big_fil_rev_8_21_14_0_10_36_11</name>
    <dbReference type="NCBI Taxonomy" id="1974618"/>
    <lineage>
        <taxon>Bacteria</taxon>
        <taxon>Candidatus Kueneniibacteriota</taxon>
    </lineage>
</organism>
<protein>
    <submittedName>
        <fullName evidence="3">Uncharacterized protein</fullName>
    </submittedName>
</protein>
<reference evidence="4" key="1">
    <citation type="submission" date="2017-09" db="EMBL/GenBank/DDBJ databases">
        <title>Depth-based differentiation of microbial function through sediment-hosted aquifers and enrichment of novel symbionts in the deep terrestrial subsurface.</title>
        <authorList>
            <person name="Probst A.J."/>
            <person name="Ladd B."/>
            <person name="Jarett J.K."/>
            <person name="Geller-Mcgrath D.E."/>
            <person name="Sieber C.M.K."/>
            <person name="Emerson J.B."/>
            <person name="Anantharaman K."/>
            <person name="Thomas B.C."/>
            <person name="Malmstrom R."/>
            <person name="Stieglmeier M."/>
            <person name="Klingl A."/>
            <person name="Woyke T."/>
            <person name="Ryan C.M."/>
            <person name="Banfield J.F."/>
        </authorList>
    </citation>
    <scope>NUCLEOTIDE SEQUENCE [LARGE SCALE GENOMIC DNA]</scope>
</reference>
<evidence type="ECO:0000313" key="3">
    <source>
        <dbReference type="EMBL" id="PIT89504.1"/>
    </source>
</evidence>
<keyword evidence="2" id="KW-0472">Membrane</keyword>
<feature type="transmembrane region" description="Helical" evidence="2">
    <location>
        <begin position="12"/>
        <end position="29"/>
    </location>
</feature>
<evidence type="ECO:0000256" key="1">
    <source>
        <dbReference type="SAM" id="MobiDB-lite"/>
    </source>
</evidence>
<dbReference type="AlphaFoldDB" id="A0A2M6W9S8"/>
<feature type="region of interest" description="Disordered" evidence="1">
    <location>
        <begin position="64"/>
        <end position="83"/>
    </location>
</feature>
<sequence>MLTLNKKIYLPLIGVVALGLIVAAYFIFLKPRWNLSVMMPQLPVKEKGGFEILDSPAFKKLKAPDKFSPATTTGRANPFMELQ</sequence>
<name>A0A2M6W9S8_9BACT</name>
<evidence type="ECO:0000256" key="2">
    <source>
        <dbReference type="SAM" id="Phobius"/>
    </source>
</evidence>
<proteinExistence type="predicted"/>